<sequence>MSTEQVTADPRRWKALAFISLAVSLIIMDATVVNVAVPTIIQDLGLTASDAEWMNSIYALVFAALLITAGRVGDLYGRKKLFIIGVVVFGIASVLAALSDTASTLIFARLIQGVGGAMIMPTALSSINTLFVGRERGIAFAVWGGTIGGMAAVGPLVGGWLTTAFSWHWAFLINVPVVIIVLIGAGMFLRETRDVHARRGLDFAGILLSSIGLAAFVFGLIEGLRYGWWEAKEGIEVLGVPWGLEVSPVPFAFALAIILLTIFVLVERARGRADKPVLLDLSLLHIRSFSFGSIAALVVSLGEFGLLYALPLFLQGGLGLSALDTGILIVWLALGTFIISARTPALTRRLGARGVVRLGLALEVIAIIGLGVTISLDTNTWVYAGWLFLYGAGVGMATAQLTSVILIDVPVQQSGQASGLQSTFRQVGSAIGIAILGSLLVTSLGSMFSSALDDVDGIPQESRSGLVMAIEESAGAAIPEISAVVEDQLTQVPGVSPEAAAEAANDVQRAAEQSMVSAARITMLSAAGVVFLGLLATFALPRVRSDEDEAETATTPAGSD</sequence>
<feature type="transmembrane region" description="Helical" evidence="8">
    <location>
        <begin position="53"/>
        <end position="69"/>
    </location>
</feature>
<gene>
    <name evidence="10" type="ORF">DF220_12310</name>
</gene>
<name>A0A2U1SWZ4_9MICO</name>
<feature type="transmembrane region" description="Helical" evidence="8">
    <location>
        <begin position="382"/>
        <end position="407"/>
    </location>
</feature>
<organism evidence="10 11">
    <name type="scientific">Homoserinimonas hongtaonis</name>
    <dbReference type="NCBI Taxonomy" id="2079791"/>
    <lineage>
        <taxon>Bacteria</taxon>
        <taxon>Bacillati</taxon>
        <taxon>Actinomycetota</taxon>
        <taxon>Actinomycetes</taxon>
        <taxon>Micrococcales</taxon>
        <taxon>Microbacteriaceae</taxon>
        <taxon>Homoserinimonas</taxon>
    </lineage>
</organism>
<keyword evidence="6 8" id="KW-1133">Transmembrane helix</keyword>
<dbReference type="Gene3D" id="1.20.1720.10">
    <property type="entry name" value="Multidrug resistance protein D"/>
    <property type="match status" value="2"/>
</dbReference>
<feature type="transmembrane region" description="Helical" evidence="8">
    <location>
        <begin position="288"/>
        <end position="310"/>
    </location>
</feature>
<keyword evidence="11" id="KW-1185">Reference proteome</keyword>
<keyword evidence="5 8" id="KW-0812">Transmembrane</keyword>
<dbReference type="GO" id="GO:0005886">
    <property type="term" value="C:plasma membrane"/>
    <property type="evidence" value="ECO:0007669"/>
    <property type="project" value="UniProtKB-SubCell"/>
</dbReference>
<feature type="domain" description="Major facilitator superfamily (MFS) profile" evidence="9">
    <location>
        <begin position="15"/>
        <end position="544"/>
    </location>
</feature>
<dbReference type="Pfam" id="PF07690">
    <property type="entry name" value="MFS_1"/>
    <property type="match status" value="1"/>
</dbReference>
<feature type="transmembrane region" description="Helical" evidence="8">
    <location>
        <begin position="138"/>
        <end position="161"/>
    </location>
</feature>
<dbReference type="SUPFAM" id="SSF103473">
    <property type="entry name" value="MFS general substrate transporter"/>
    <property type="match status" value="1"/>
</dbReference>
<evidence type="ECO:0000256" key="4">
    <source>
        <dbReference type="ARBA" id="ARBA00022475"/>
    </source>
</evidence>
<dbReference type="InterPro" id="IPR011701">
    <property type="entry name" value="MFS"/>
</dbReference>
<evidence type="ECO:0000256" key="5">
    <source>
        <dbReference type="ARBA" id="ARBA00022692"/>
    </source>
</evidence>
<feature type="transmembrane region" description="Helical" evidence="8">
    <location>
        <begin position="81"/>
        <end position="98"/>
    </location>
</feature>
<dbReference type="AlphaFoldDB" id="A0A2U1SWZ4"/>
<evidence type="ECO:0000256" key="1">
    <source>
        <dbReference type="ARBA" id="ARBA00004651"/>
    </source>
</evidence>
<accession>A0A2U1SWZ4</accession>
<feature type="transmembrane region" description="Helical" evidence="8">
    <location>
        <begin position="427"/>
        <end position="448"/>
    </location>
</feature>
<dbReference type="NCBIfam" id="TIGR00711">
    <property type="entry name" value="efflux_EmrB"/>
    <property type="match status" value="1"/>
</dbReference>
<feature type="transmembrane region" description="Helical" evidence="8">
    <location>
        <begin position="110"/>
        <end position="131"/>
    </location>
</feature>
<evidence type="ECO:0000256" key="7">
    <source>
        <dbReference type="ARBA" id="ARBA00023136"/>
    </source>
</evidence>
<feature type="transmembrane region" description="Helical" evidence="8">
    <location>
        <begin position="355"/>
        <end position="376"/>
    </location>
</feature>
<dbReference type="EMBL" id="QEEX01000002">
    <property type="protein sequence ID" value="PWB96155.1"/>
    <property type="molecule type" value="Genomic_DNA"/>
</dbReference>
<evidence type="ECO:0000313" key="11">
    <source>
        <dbReference type="Proteomes" id="UP000244978"/>
    </source>
</evidence>
<dbReference type="PANTHER" id="PTHR42718:SF9">
    <property type="entry name" value="MAJOR FACILITATOR SUPERFAMILY MULTIDRUG TRANSPORTER MFSC"/>
    <property type="match status" value="1"/>
</dbReference>
<dbReference type="InterPro" id="IPR020846">
    <property type="entry name" value="MFS_dom"/>
</dbReference>
<evidence type="ECO:0000313" key="10">
    <source>
        <dbReference type="EMBL" id="PWB96155.1"/>
    </source>
</evidence>
<evidence type="ECO:0000256" key="3">
    <source>
        <dbReference type="ARBA" id="ARBA00022448"/>
    </source>
</evidence>
<dbReference type="InterPro" id="IPR004638">
    <property type="entry name" value="EmrB-like"/>
</dbReference>
<dbReference type="CDD" id="cd17321">
    <property type="entry name" value="MFS_MMR_MDR_like"/>
    <property type="match status" value="1"/>
</dbReference>
<evidence type="ECO:0000256" key="8">
    <source>
        <dbReference type="SAM" id="Phobius"/>
    </source>
</evidence>
<evidence type="ECO:0000256" key="6">
    <source>
        <dbReference type="ARBA" id="ARBA00022989"/>
    </source>
</evidence>
<comment type="caution">
    <text evidence="10">The sequence shown here is derived from an EMBL/GenBank/DDBJ whole genome shotgun (WGS) entry which is preliminary data.</text>
</comment>
<evidence type="ECO:0000256" key="2">
    <source>
        <dbReference type="ARBA" id="ARBA00008537"/>
    </source>
</evidence>
<comment type="similarity">
    <text evidence="2">Belongs to the major facilitator superfamily. EmrB family.</text>
</comment>
<dbReference type="PROSITE" id="PS50850">
    <property type="entry name" value="MFS"/>
    <property type="match status" value="1"/>
</dbReference>
<feature type="transmembrane region" description="Helical" evidence="8">
    <location>
        <begin position="15"/>
        <end position="41"/>
    </location>
</feature>
<protein>
    <submittedName>
        <fullName evidence="10">MFS transporter</fullName>
    </submittedName>
</protein>
<reference evidence="11" key="1">
    <citation type="submission" date="2018-04" db="EMBL/GenBank/DDBJ databases">
        <authorList>
            <person name="Liu S."/>
            <person name="Wang Z."/>
            <person name="Li J."/>
        </authorList>
    </citation>
    <scope>NUCLEOTIDE SEQUENCE [LARGE SCALE GENOMIC DNA]</scope>
    <source>
        <strain evidence="11">S1194</strain>
    </source>
</reference>
<dbReference type="GO" id="GO:0022857">
    <property type="term" value="F:transmembrane transporter activity"/>
    <property type="evidence" value="ECO:0007669"/>
    <property type="project" value="InterPro"/>
</dbReference>
<keyword evidence="3" id="KW-0813">Transport</keyword>
<feature type="transmembrane region" description="Helical" evidence="8">
    <location>
        <begin position="249"/>
        <end position="267"/>
    </location>
</feature>
<dbReference type="RefSeq" id="WP_108998396.1">
    <property type="nucleotide sequence ID" value="NZ_QEEX01000002.1"/>
</dbReference>
<dbReference type="InterPro" id="IPR036259">
    <property type="entry name" value="MFS_trans_sf"/>
</dbReference>
<dbReference type="Proteomes" id="UP000244978">
    <property type="component" value="Unassembled WGS sequence"/>
</dbReference>
<comment type="subcellular location">
    <subcellularLocation>
        <location evidence="1">Cell membrane</location>
        <topology evidence="1">Multi-pass membrane protein</topology>
    </subcellularLocation>
</comment>
<dbReference type="PANTHER" id="PTHR42718">
    <property type="entry name" value="MAJOR FACILITATOR SUPERFAMILY MULTIDRUG TRANSPORTER MFSC"/>
    <property type="match status" value="1"/>
</dbReference>
<dbReference type="PRINTS" id="PR01036">
    <property type="entry name" value="TCRTETB"/>
</dbReference>
<evidence type="ECO:0000259" key="9">
    <source>
        <dbReference type="PROSITE" id="PS50850"/>
    </source>
</evidence>
<keyword evidence="4" id="KW-1003">Cell membrane</keyword>
<feature type="transmembrane region" description="Helical" evidence="8">
    <location>
        <begin position="167"/>
        <end position="189"/>
    </location>
</feature>
<keyword evidence="7 8" id="KW-0472">Membrane</keyword>
<feature type="transmembrane region" description="Helical" evidence="8">
    <location>
        <begin position="322"/>
        <end position="343"/>
    </location>
</feature>
<feature type="transmembrane region" description="Helical" evidence="8">
    <location>
        <begin position="201"/>
        <end position="221"/>
    </location>
</feature>
<feature type="transmembrane region" description="Helical" evidence="8">
    <location>
        <begin position="521"/>
        <end position="540"/>
    </location>
</feature>
<proteinExistence type="inferred from homology"/>